<feature type="region of interest" description="Disordered" evidence="1">
    <location>
        <begin position="166"/>
        <end position="192"/>
    </location>
</feature>
<organism evidence="3 4">
    <name type="scientific">Streptomyces edwardsiae</name>
    <dbReference type="NCBI Taxonomy" id="3075527"/>
    <lineage>
        <taxon>Bacteria</taxon>
        <taxon>Bacillati</taxon>
        <taxon>Actinomycetota</taxon>
        <taxon>Actinomycetes</taxon>
        <taxon>Kitasatosporales</taxon>
        <taxon>Streptomycetaceae</taxon>
        <taxon>Streptomyces</taxon>
    </lineage>
</organism>
<dbReference type="Pfam" id="PF00583">
    <property type="entry name" value="Acetyltransf_1"/>
    <property type="match status" value="1"/>
</dbReference>
<name>A0ABU2PR26_9ACTN</name>
<evidence type="ECO:0000256" key="1">
    <source>
        <dbReference type="SAM" id="MobiDB-lite"/>
    </source>
</evidence>
<keyword evidence="4" id="KW-1185">Reference proteome</keyword>
<dbReference type="SUPFAM" id="SSF55729">
    <property type="entry name" value="Acyl-CoA N-acyltransferases (Nat)"/>
    <property type="match status" value="1"/>
</dbReference>
<protein>
    <submittedName>
        <fullName evidence="3">GNAT family N-acetyltransferase</fullName>
    </submittedName>
</protein>
<evidence type="ECO:0000313" key="3">
    <source>
        <dbReference type="EMBL" id="MDT0394246.1"/>
    </source>
</evidence>
<evidence type="ECO:0000259" key="2">
    <source>
        <dbReference type="PROSITE" id="PS51186"/>
    </source>
</evidence>
<dbReference type="InterPro" id="IPR016181">
    <property type="entry name" value="Acyl_CoA_acyltransferase"/>
</dbReference>
<dbReference type="CDD" id="cd04301">
    <property type="entry name" value="NAT_SF"/>
    <property type="match status" value="1"/>
</dbReference>
<evidence type="ECO:0000313" key="4">
    <source>
        <dbReference type="Proteomes" id="UP001183881"/>
    </source>
</evidence>
<dbReference type="Gene3D" id="3.40.630.30">
    <property type="match status" value="1"/>
</dbReference>
<reference evidence="4" key="1">
    <citation type="submission" date="2023-07" db="EMBL/GenBank/DDBJ databases">
        <title>30 novel species of actinomycetes from the DSMZ collection.</title>
        <authorList>
            <person name="Nouioui I."/>
        </authorList>
    </citation>
    <scope>NUCLEOTIDE SEQUENCE [LARGE SCALE GENOMIC DNA]</scope>
    <source>
        <strain evidence="4">DSM 41636</strain>
    </source>
</reference>
<dbReference type="RefSeq" id="WP_311641885.1">
    <property type="nucleotide sequence ID" value="NZ_JAVRFA010000004.1"/>
</dbReference>
<feature type="domain" description="N-acetyltransferase" evidence="2">
    <location>
        <begin position="1"/>
        <end position="172"/>
    </location>
</feature>
<gene>
    <name evidence="3" type="ORF">RM705_05935</name>
</gene>
<dbReference type="EMBL" id="JAVRFA010000004">
    <property type="protein sequence ID" value="MDT0394246.1"/>
    <property type="molecule type" value="Genomic_DNA"/>
</dbReference>
<comment type="caution">
    <text evidence="3">The sequence shown here is derived from an EMBL/GenBank/DDBJ whole genome shotgun (WGS) entry which is preliminary data.</text>
</comment>
<dbReference type="Proteomes" id="UP001183881">
    <property type="component" value="Unassembled WGS sequence"/>
</dbReference>
<accession>A0ABU2PR26</accession>
<sequence>MRITSATPADLDRLLSFRREAAEWISRLGSDQWSRPYPADRLLATIEAGTVFMLRDGERTAGTITLRPEAEEGLWSADELGEPSLFVNKLTVSREYAGQELGSRLLDWAGDRAFRAGAKWLRLDAWTTNQRLQRYYLAEGFQHMRTVLEGNAVNGGPRVSGWLAQHPSRPAEHGLTNETPRPEPLRTLSGLR</sequence>
<dbReference type="PROSITE" id="PS51186">
    <property type="entry name" value="GNAT"/>
    <property type="match status" value="1"/>
</dbReference>
<dbReference type="InterPro" id="IPR000182">
    <property type="entry name" value="GNAT_dom"/>
</dbReference>
<proteinExistence type="predicted"/>